<dbReference type="Gene3D" id="2.60.40.10">
    <property type="entry name" value="Immunoglobulins"/>
    <property type="match status" value="1"/>
</dbReference>
<evidence type="ECO:0000256" key="1">
    <source>
        <dbReference type="ARBA" id="ARBA00022729"/>
    </source>
</evidence>
<dbReference type="InterPro" id="IPR050488">
    <property type="entry name" value="Ig_Fc_receptor"/>
</dbReference>
<feature type="transmembrane region" description="Helical" evidence="3">
    <location>
        <begin position="103"/>
        <end position="126"/>
    </location>
</feature>
<keyword evidence="1" id="KW-0732">Signal</keyword>
<dbReference type="GO" id="GO:0004888">
    <property type="term" value="F:transmembrane signaling receptor activity"/>
    <property type="evidence" value="ECO:0007669"/>
    <property type="project" value="TreeGrafter"/>
</dbReference>
<dbReference type="Pfam" id="PF13927">
    <property type="entry name" value="Ig_3"/>
    <property type="match status" value="1"/>
</dbReference>
<dbReference type="InterPro" id="IPR036179">
    <property type="entry name" value="Ig-like_dom_sf"/>
</dbReference>
<sequence length="141" mass="16298">QCSQDMPDPTVTLQPNWPVYRGEAVTLRCEIQGGGRTQWNYEWRPTNRNSPTSSEYKINSISESDSGEYRCKAKRGRQFTEWSDAFRLTVRCKCGIEVHSCSVWRICFFFILVVLTIFIAVIALCIKFKVNIFLTKGLFPN</sequence>
<organism evidence="5 6">
    <name type="scientific">Poecilia mexicana</name>
    <dbReference type="NCBI Taxonomy" id="48701"/>
    <lineage>
        <taxon>Eukaryota</taxon>
        <taxon>Metazoa</taxon>
        <taxon>Chordata</taxon>
        <taxon>Craniata</taxon>
        <taxon>Vertebrata</taxon>
        <taxon>Euteleostomi</taxon>
        <taxon>Actinopterygii</taxon>
        <taxon>Neopterygii</taxon>
        <taxon>Teleostei</taxon>
        <taxon>Neoteleostei</taxon>
        <taxon>Acanthomorphata</taxon>
        <taxon>Ovalentaria</taxon>
        <taxon>Atherinomorphae</taxon>
        <taxon>Cyprinodontiformes</taxon>
        <taxon>Poeciliidae</taxon>
        <taxon>Poeciliinae</taxon>
        <taxon>Poecilia</taxon>
    </lineage>
</organism>
<dbReference type="Ensembl" id="ENSPMET00000033164.1">
    <property type="protein sequence ID" value="ENSPMEP00000015844.1"/>
    <property type="gene ID" value="ENSPMEG00000018434.1"/>
</dbReference>
<name>A0A3B3XLF2_9TELE</name>
<keyword evidence="3" id="KW-1133">Transmembrane helix</keyword>
<dbReference type="InterPro" id="IPR007110">
    <property type="entry name" value="Ig-like_dom"/>
</dbReference>
<feature type="domain" description="Ig-like" evidence="4">
    <location>
        <begin position="9"/>
        <end position="89"/>
    </location>
</feature>
<dbReference type="GO" id="GO:0009897">
    <property type="term" value="C:external side of plasma membrane"/>
    <property type="evidence" value="ECO:0007669"/>
    <property type="project" value="TreeGrafter"/>
</dbReference>
<dbReference type="SUPFAM" id="SSF48726">
    <property type="entry name" value="Immunoglobulin"/>
    <property type="match status" value="1"/>
</dbReference>
<protein>
    <recommendedName>
        <fullName evidence="4">Ig-like domain-containing protein</fullName>
    </recommendedName>
</protein>
<dbReference type="PANTHER" id="PTHR11481:SF64">
    <property type="entry name" value="FC RECEPTOR-LIKE PROTEIN 4"/>
    <property type="match status" value="1"/>
</dbReference>
<dbReference type="SMART" id="SM00409">
    <property type="entry name" value="IG"/>
    <property type="match status" value="1"/>
</dbReference>
<dbReference type="PANTHER" id="PTHR11481">
    <property type="entry name" value="IMMUNOGLOBULIN FC RECEPTOR"/>
    <property type="match status" value="1"/>
</dbReference>
<dbReference type="InterPro" id="IPR003599">
    <property type="entry name" value="Ig_sub"/>
</dbReference>
<dbReference type="GO" id="GO:0006955">
    <property type="term" value="P:immune response"/>
    <property type="evidence" value="ECO:0007669"/>
    <property type="project" value="TreeGrafter"/>
</dbReference>
<keyword evidence="3" id="KW-0812">Transmembrane</keyword>
<evidence type="ECO:0000313" key="5">
    <source>
        <dbReference type="Ensembl" id="ENSPMEP00000015844.1"/>
    </source>
</evidence>
<dbReference type="Proteomes" id="UP000261480">
    <property type="component" value="Unplaced"/>
</dbReference>
<reference evidence="5" key="1">
    <citation type="submission" date="2025-08" db="UniProtKB">
        <authorList>
            <consortium name="Ensembl"/>
        </authorList>
    </citation>
    <scope>IDENTIFICATION</scope>
</reference>
<dbReference type="GO" id="GO:0007166">
    <property type="term" value="P:cell surface receptor signaling pathway"/>
    <property type="evidence" value="ECO:0007669"/>
    <property type="project" value="TreeGrafter"/>
</dbReference>
<accession>A0A3B3XLF2</accession>
<evidence type="ECO:0000256" key="3">
    <source>
        <dbReference type="SAM" id="Phobius"/>
    </source>
</evidence>
<reference evidence="5" key="2">
    <citation type="submission" date="2025-09" db="UniProtKB">
        <authorList>
            <consortium name="Ensembl"/>
        </authorList>
    </citation>
    <scope>IDENTIFICATION</scope>
</reference>
<keyword evidence="2" id="KW-1015">Disulfide bond</keyword>
<proteinExistence type="predicted"/>
<evidence type="ECO:0000259" key="4">
    <source>
        <dbReference type="PROSITE" id="PS50835"/>
    </source>
</evidence>
<dbReference type="AlphaFoldDB" id="A0A3B3XLF2"/>
<dbReference type="PROSITE" id="PS50835">
    <property type="entry name" value="IG_LIKE"/>
    <property type="match status" value="1"/>
</dbReference>
<evidence type="ECO:0000313" key="6">
    <source>
        <dbReference type="Proteomes" id="UP000261480"/>
    </source>
</evidence>
<keyword evidence="3" id="KW-0472">Membrane</keyword>
<dbReference type="InterPro" id="IPR013783">
    <property type="entry name" value="Ig-like_fold"/>
</dbReference>
<keyword evidence="6" id="KW-1185">Reference proteome</keyword>
<evidence type="ECO:0000256" key="2">
    <source>
        <dbReference type="ARBA" id="ARBA00023157"/>
    </source>
</evidence>